<dbReference type="GO" id="GO:0003677">
    <property type="term" value="F:DNA binding"/>
    <property type="evidence" value="ECO:0007669"/>
    <property type="project" value="UniProtKB-KW"/>
</dbReference>
<dbReference type="OrthoDB" id="597977at2"/>
<reference evidence="3" key="1">
    <citation type="submission" date="2012-02" db="EMBL/GenBank/DDBJ databases">
        <title>The complete genome of Echinicola vietnamensis DSM 17526.</title>
        <authorList>
            <person name="Lucas S."/>
            <person name="Copeland A."/>
            <person name="Lapidus A."/>
            <person name="Glavina del Rio T."/>
            <person name="Dalin E."/>
            <person name="Tice H."/>
            <person name="Bruce D."/>
            <person name="Goodwin L."/>
            <person name="Pitluck S."/>
            <person name="Peters L."/>
            <person name="Ovchinnikova G."/>
            <person name="Teshima H."/>
            <person name="Kyrpides N."/>
            <person name="Mavromatis K."/>
            <person name="Ivanova N."/>
            <person name="Brettin T."/>
            <person name="Detter J.C."/>
            <person name="Han C."/>
            <person name="Larimer F."/>
            <person name="Land M."/>
            <person name="Hauser L."/>
            <person name="Markowitz V."/>
            <person name="Cheng J.-F."/>
            <person name="Hugenholtz P."/>
            <person name="Woyke T."/>
            <person name="Wu D."/>
            <person name="Brambilla E."/>
            <person name="Klenk H.-P."/>
            <person name="Eisen J.A."/>
        </authorList>
    </citation>
    <scope>NUCLEOTIDE SEQUENCE [LARGE SCALE GENOMIC DNA]</scope>
    <source>
        <strain evidence="3">DSM 17526 / LMG 23754 / KMM 6221</strain>
    </source>
</reference>
<dbReference type="NCBIfam" id="TIGR01764">
    <property type="entry name" value="excise"/>
    <property type="match status" value="1"/>
</dbReference>
<dbReference type="InterPro" id="IPR010093">
    <property type="entry name" value="SinI_DNA-bd"/>
</dbReference>
<accession>L0G0P9</accession>
<dbReference type="Proteomes" id="UP000010796">
    <property type="component" value="Chromosome"/>
</dbReference>
<dbReference type="InterPro" id="IPR041657">
    <property type="entry name" value="HTH_17"/>
</dbReference>
<dbReference type="EMBL" id="CP003346">
    <property type="protein sequence ID" value="AGA78883.1"/>
    <property type="molecule type" value="Genomic_DNA"/>
</dbReference>
<dbReference type="eggNOG" id="COG0789">
    <property type="taxonomic scope" value="Bacteria"/>
</dbReference>
<protein>
    <submittedName>
        <fullName evidence="2">DNA-binding protein, excisionase family</fullName>
    </submittedName>
</protein>
<sequence length="113" mass="13192">MDLKFEDLPQAVTHLIEQNKLILEAIQGTELTNQTDSQVLTLNKICELLELKKQTIYSYVSKGQIPYYKKAGKLYFIKDEIMEWVTSKPTASKLRGVRYHQNGRLKDRSFKKI</sequence>
<name>L0G0P9_ECHVK</name>
<evidence type="ECO:0000313" key="3">
    <source>
        <dbReference type="Proteomes" id="UP000010796"/>
    </source>
</evidence>
<feature type="domain" description="Helix-turn-helix" evidence="1">
    <location>
        <begin position="39"/>
        <end position="88"/>
    </location>
</feature>
<dbReference type="Pfam" id="PF12728">
    <property type="entry name" value="HTH_17"/>
    <property type="match status" value="1"/>
</dbReference>
<dbReference type="SUPFAM" id="SSF46955">
    <property type="entry name" value="Putative DNA-binding domain"/>
    <property type="match status" value="1"/>
</dbReference>
<dbReference type="HOGENOM" id="CLU_2129476_0_0_10"/>
<keyword evidence="2" id="KW-0238">DNA-binding</keyword>
<evidence type="ECO:0000313" key="2">
    <source>
        <dbReference type="EMBL" id="AGA78883.1"/>
    </source>
</evidence>
<gene>
    <name evidence="2" type="ordered locus">Echvi_2642</name>
</gene>
<dbReference type="KEGG" id="evi:Echvi_2642"/>
<dbReference type="AlphaFoldDB" id="L0G0P9"/>
<keyword evidence="3" id="KW-1185">Reference proteome</keyword>
<dbReference type="STRING" id="926556.Echvi_2642"/>
<organism evidence="2 3">
    <name type="scientific">Echinicola vietnamensis (strain DSM 17526 / LMG 23754 / KMM 6221)</name>
    <dbReference type="NCBI Taxonomy" id="926556"/>
    <lineage>
        <taxon>Bacteria</taxon>
        <taxon>Pseudomonadati</taxon>
        <taxon>Bacteroidota</taxon>
        <taxon>Cytophagia</taxon>
        <taxon>Cytophagales</taxon>
        <taxon>Cyclobacteriaceae</taxon>
        <taxon>Echinicola</taxon>
    </lineage>
</organism>
<dbReference type="InterPro" id="IPR009061">
    <property type="entry name" value="DNA-bd_dom_put_sf"/>
</dbReference>
<evidence type="ECO:0000259" key="1">
    <source>
        <dbReference type="Pfam" id="PF12728"/>
    </source>
</evidence>
<proteinExistence type="predicted"/>
<dbReference type="RefSeq" id="WP_015266436.1">
    <property type="nucleotide sequence ID" value="NC_019904.1"/>
</dbReference>